<evidence type="ECO:0000313" key="2">
    <source>
        <dbReference type="Proteomes" id="UP001366166"/>
    </source>
</evidence>
<dbReference type="InterPro" id="IPR007476">
    <property type="entry name" value="RdgC"/>
</dbReference>
<keyword evidence="2" id="KW-1185">Reference proteome</keyword>
<name>A0AAU9EF92_9BACT</name>
<dbReference type="RefSeq" id="WP_338600683.1">
    <property type="nucleotide sequence ID" value="NZ_AP028679.1"/>
</dbReference>
<proteinExistence type="predicted"/>
<dbReference type="Pfam" id="PF04381">
    <property type="entry name" value="RdgC"/>
    <property type="match status" value="1"/>
</dbReference>
<sequence length="207" mass="23980">MGLLKGRATITRYTVSGEPPDGFWDFIDRRVKANSFKDIESSTEEISVGWCAINDYFDTEFAYMSYAMEPYVLLGLRVDQRRVPATLLKKYHRLEMDKAKSYMDEGRNLGRVRREELKDKARLELLARIPPETKLYEMVWDTARNELWLGAATRKVMDLFEEHFVASFGLELTPRLPFLVARDLVANSPLAPALEEARPWGPLAWEQ</sequence>
<dbReference type="GO" id="GO:0006310">
    <property type="term" value="P:DNA recombination"/>
    <property type="evidence" value="ECO:0007669"/>
    <property type="project" value="InterPro"/>
</dbReference>
<evidence type="ECO:0008006" key="3">
    <source>
        <dbReference type="Google" id="ProtNLM"/>
    </source>
</evidence>
<protein>
    <recommendedName>
        <fullName evidence="3">Recombination-associated protein RdgC</fullName>
    </recommendedName>
</protein>
<accession>A0AAU9EF92</accession>
<reference evidence="2" key="1">
    <citation type="journal article" date="2023" name="Arch. Microbiol.">
        <title>Desulfoferula mesophilus gen. nov. sp. nov., a mesophilic sulfate-reducing bacterium isolated from a brackish lake sediment.</title>
        <authorList>
            <person name="Watanabe T."/>
            <person name="Yabe T."/>
            <person name="Tsuji J.M."/>
            <person name="Fukui M."/>
        </authorList>
    </citation>
    <scope>NUCLEOTIDE SEQUENCE [LARGE SCALE GENOMIC DNA]</scope>
    <source>
        <strain evidence="2">12FAK</strain>
    </source>
</reference>
<dbReference type="Proteomes" id="UP001366166">
    <property type="component" value="Chromosome"/>
</dbReference>
<dbReference type="KEGG" id="dmp:FAK_28390"/>
<gene>
    <name evidence="1" type="ORF">FAK_28390</name>
</gene>
<evidence type="ECO:0000313" key="1">
    <source>
        <dbReference type="EMBL" id="BEQ15773.1"/>
    </source>
</evidence>
<dbReference type="AlphaFoldDB" id="A0AAU9EF92"/>
<organism evidence="1 2">
    <name type="scientific">Desulfoferula mesophila</name>
    <dbReference type="NCBI Taxonomy" id="3058419"/>
    <lineage>
        <taxon>Bacteria</taxon>
        <taxon>Pseudomonadati</taxon>
        <taxon>Thermodesulfobacteriota</taxon>
        <taxon>Desulfarculia</taxon>
        <taxon>Desulfarculales</taxon>
        <taxon>Desulfarculaceae</taxon>
        <taxon>Desulfoferula</taxon>
    </lineage>
</organism>
<dbReference type="EMBL" id="AP028679">
    <property type="protein sequence ID" value="BEQ15773.1"/>
    <property type="molecule type" value="Genomic_DNA"/>
</dbReference>